<feature type="domain" description="AAA+ ATPase" evidence="2">
    <location>
        <begin position="48"/>
        <end position="190"/>
    </location>
</feature>
<proteinExistence type="predicted"/>
<protein>
    <submittedName>
        <fullName evidence="3">AAA family ATPase</fullName>
    </submittedName>
</protein>
<dbReference type="PANTHER" id="PTHR35894">
    <property type="entry name" value="GENERAL SECRETION PATHWAY PROTEIN A-RELATED"/>
    <property type="match status" value="1"/>
</dbReference>
<reference evidence="3 4" key="1">
    <citation type="submission" date="2023-04" db="EMBL/GenBank/DDBJ databases">
        <title>Jannaschia ovalis sp. nov., a marine bacterium isolated from sea tidal flat.</title>
        <authorList>
            <person name="Kwon D.Y."/>
            <person name="Kim J.-J."/>
        </authorList>
    </citation>
    <scope>NUCLEOTIDE SEQUENCE [LARGE SCALE GENOMIC DNA]</scope>
    <source>
        <strain evidence="3 4">GRR-S6-38</strain>
    </source>
</reference>
<gene>
    <name evidence="3" type="ORF">P8627_09435</name>
</gene>
<evidence type="ECO:0000256" key="1">
    <source>
        <dbReference type="SAM" id="MobiDB-lite"/>
    </source>
</evidence>
<dbReference type="InterPro" id="IPR052026">
    <property type="entry name" value="ExeA_AAA_ATPase_DNA-bind"/>
</dbReference>
<dbReference type="Gene3D" id="3.40.50.300">
    <property type="entry name" value="P-loop containing nucleotide triphosphate hydrolases"/>
    <property type="match status" value="1"/>
</dbReference>
<dbReference type="PANTHER" id="PTHR35894:SF1">
    <property type="entry name" value="PHOSPHORIBULOKINASE _ URIDINE KINASE FAMILY"/>
    <property type="match status" value="1"/>
</dbReference>
<name>A0ABY8L7B9_9RHOB</name>
<sequence>MADVEDLYRAQYGMDGRPFGVLADAELSYCGPGVVRAHAALEYGLMTGAPFIVLTGDAGTGKTSLLLRIMADADPAQRVVLMSGLRQGTGSVLPWVLQALGEDIAADAAPTELFTRLQDALIAEYAAGRRMVLVVDEAQSLSTAALDELRILSNINTAADQLLQVVLSGHSLLRDRLRAPELLGLAQRVGVWAALPPLSRAALADYVAARLAAVGGAEDLFEPAALSLIHSVTSGLPRSVNQLCEMTMIFALSETAPTIGAALVQQVLEQDMFLAPLAAAPDRPSGPATRPGRLRLASGA</sequence>
<evidence type="ECO:0000313" key="3">
    <source>
        <dbReference type="EMBL" id="WGH77274.1"/>
    </source>
</evidence>
<dbReference type="RefSeq" id="WP_279963848.1">
    <property type="nucleotide sequence ID" value="NZ_CP122537.1"/>
</dbReference>
<accession>A0ABY8L7B9</accession>
<dbReference type="Proteomes" id="UP001243420">
    <property type="component" value="Chromosome"/>
</dbReference>
<evidence type="ECO:0000259" key="2">
    <source>
        <dbReference type="SMART" id="SM00382"/>
    </source>
</evidence>
<keyword evidence="4" id="KW-1185">Reference proteome</keyword>
<organism evidence="3 4">
    <name type="scientific">Jannaschia ovalis</name>
    <dbReference type="NCBI Taxonomy" id="3038773"/>
    <lineage>
        <taxon>Bacteria</taxon>
        <taxon>Pseudomonadati</taxon>
        <taxon>Pseudomonadota</taxon>
        <taxon>Alphaproteobacteria</taxon>
        <taxon>Rhodobacterales</taxon>
        <taxon>Roseobacteraceae</taxon>
        <taxon>Jannaschia</taxon>
    </lineage>
</organism>
<dbReference type="SUPFAM" id="SSF52540">
    <property type="entry name" value="P-loop containing nucleoside triphosphate hydrolases"/>
    <property type="match status" value="1"/>
</dbReference>
<dbReference type="InterPro" id="IPR027417">
    <property type="entry name" value="P-loop_NTPase"/>
</dbReference>
<dbReference type="SMART" id="SM00382">
    <property type="entry name" value="AAA"/>
    <property type="match status" value="1"/>
</dbReference>
<dbReference type="Pfam" id="PF13401">
    <property type="entry name" value="AAA_22"/>
    <property type="match status" value="1"/>
</dbReference>
<feature type="region of interest" description="Disordered" evidence="1">
    <location>
        <begin position="279"/>
        <end position="300"/>
    </location>
</feature>
<dbReference type="InterPro" id="IPR049945">
    <property type="entry name" value="AAA_22"/>
</dbReference>
<evidence type="ECO:0000313" key="4">
    <source>
        <dbReference type="Proteomes" id="UP001243420"/>
    </source>
</evidence>
<dbReference type="InterPro" id="IPR003593">
    <property type="entry name" value="AAA+_ATPase"/>
</dbReference>
<dbReference type="EMBL" id="CP122537">
    <property type="protein sequence ID" value="WGH77274.1"/>
    <property type="molecule type" value="Genomic_DNA"/>
</dbReference>